<dbReference type="KEGG" id="naj:B1756_10765"/>
<dbReference type="OrthoDB" id="205887at2157"/>
<reference evidence="3" key="1">
    <citation type="submission" date="2017-02" db="EMBL/GenBank/DDBJ databases">
        <title>Natronthermophilus aegyptiacus gen. nov.,sp. nov., an aerobic, extremely halophilic alkalithermophilic archaeon isolated from the athalassohaline Wadi An Natrun, Egypt.</title>
        <authorList>
            <person name="Zhao B."/>
        </authorList>
    </citation>
    <scope>NUCLEOTIDE SEQUENCE [LARGE SCALE GENOMIC DNA]</scope>
    <source>
        <strain evidence="3">JW/NM-HA 15</strain>
    </source>
</reference>
<keyword evidence="1" id="KW-0812">Transmembrane</keyword>
<proteinExistence type="predicted"/>
<feature type="transmembrane region" description="Helical" evidence="1">
    <location>
        <begin position="62"/>
        <end position="83"/>
    </location>
</feature>
<keyword evidence="1" id="KW-0472">Membrane</keyword>
<dbReference type="Pfam" id="PF26047">
    <property type="entry name" value="DUF8015"/>
    <property type="match status" value="1"/>
</dbReference>
<gene>
    <name evidence="2" type="ORF">B1756_10765</name>
</gene>
<evidence type="ECO:0000313" key="3">
    <source>
        <dbReference type="Proteomes" id="UP000250088"/>
    </source>
</evidence>
<accession>A0A2Z2HXG3</accession>
<protein>
    <submittedName>
        <fullName evidence="2">Uncharacterized protein</fullName>
    </submittedName>
</protein>
<keyword evidence="1" id="KW-1133">Transmembrane helix</keyword>
<evidence type="ECO:0000313" key="2">
    <source>
        <dbReference type="EMBL" id="ARS91802.1"/>
    </source>
</evidence>
<evidence type="ECO:0000256" key="1">
    <source>
        <dbReference type="SAM" id="Phobius"/>
    </source>
</evidence>
<sequence length="84" mass="8771">MVDLEYYDKLLLAIAGSLALGAGIGLLTPVALSTGVAGGSILASVFVYDAMFRSPPIPRETVHRAMAAIVWHVFLTVTLVSALA</sequence>
<dbReference type="InterPro" id="IPR058328">
    <property type="entry name" value="DUF8015"/>
</dbReference>
<organism evidence="2 3">
    <name type="scientific">Natrarchaeobaculum aegyptiacum</name>
    <dbReference type="NCBI Taxonomy" id="745377"/>
    <lineage>
        <taxon>Archaea</taxon>
        <taxon>Methanobacteriati</taxon>
        <taxon>Methanobacteriota</taxon>
        <taxon>Stenosarchaea group</taxon>
        <taxon>Halobacteria</taxon>
        <taxon>Halobacteriales</taxon>
        <taxon>Natrialbaceae</taxon>
        <taxon>Natrarchaeobaculum</taxon>
    </lineage>
</organism>
<dbReference type="AlphaFoldDB" id="A0A2Z2HXG3"/>
<name>A0A2Z2HXG3_9EURY</name>
<dbReference type="Proteomes" id="UP000250088">
    <property type="component" value="Chromosome"/>
</dbReference>
<dbReference type="EMBL" id="CP019893">
    <property type="protein sequence ID" value="ARS91802.1"/>
    <property type="molecule type" value="Genomic_DNA"/>
</dbReference>
<keyword evidence="3" id="KW-1185">Reference proteome</keyword>